<gene>
    <name evidence="1" type="ORF">H310_02533</name>
</gene>
<dbReference type="AlphaFoldDB" id="A0A024UIV6"/>
<organism evidence="1">
    <name type="scientific">Aphanomyces invadans</name>
    <dbReference type="NCBI Taxonomy" id="157072"/>
    <lineage>
        <taxon>Eukaryota</taxon>
        <taxon>Sar</taxon>
        <taxon>Stramenopiles</taxon>
        <taxon>Oomycota</taxon>
        <taxon>Saprolegniomycetes</taxon>
        <taxon>Saprolegniales</taxon>
        <taxon>Verrucalvaceae</taxon>
        <taxon>Aphanomyces</taxon>
    </lineage>
</organism>
<reference evidence="1" key="1">
    <citation type="submission" date="2013-12" db="EMBL/GenBank/DDBJ databases">
        <title>The Genome Sequence of Aphanomyces invadans NJM9701.</title>
        <authorList>
            <consortium name="The Broad Institute Genomics Platform"/>
            <person name="Russ C."/>
            <person name="Tyler B."/>
            <person name="van West P."/>
            <person name="Dieguez-Uribeondo J."/>
            <person name="Young S.K."/>
            <person name="Zeng Q."/>
            <person name="Gargeya S."/>
            <person name="Fitzgerald M."/>
            <person name="Abouelleil A."/>
            <person name="Alvarado L."/>
            <person name="Chapman S.B."/>
            <person name="Gainer-Dewar J."/>
            <person name="Goldberg J."/>
            <person name="Griggs A."/>
            <person name="Gujja S."/>
            <person name="Hansen M."/>
            <person name="Howarth C."/>
            <person name="Imamovic A."/>
            <person name="Ireland A."/>
            <person name="Larimer J."/>
            <person name="McCowan C."/>
            <person name="Murphy C."/>
            <person name="Pearson M."/>
            <person name="Poon T.W."/>
            <person name="Priest M."/>
            <person name="Roberts A."/>
            <person name="Saif S."/>
            <person name="Shea T."/>
            <person name="Sykes S."/>
            <person name="Wortman J."/>
            <person name="Nusbaum C."/>
            <person name="Birren B."/>
        </authorList>
    </citation>
    <scope>NUCLEOTIDE SEQUENCE [LARGE SCALE GENOMIC DNA]</scope>
    <source>
        <strain evidence="1">NJM9701</strain>
    </source>
</reference>
<dbReference type="EMBL" id="KI913955">
    <property type="protein sequence ID" value="ETW06229.1"/>
    <property type="molecule type" value="Genomic_DNA"/>
</dbReference>
<name>A0A024UIV6_9STRA</name>
<accession>A0A024UIV6</accession>
<dbReference type="GeneID" id="20079583"/>
<dbReference type="RefSeq" id="XP_008864304.1">
    <property type="nucleotide sequence ID" value="XM_008866082.1"/>
</dbReference>
<dbReference type="VEuPathDB" id="FungiDB:H310_02533"/>
<evidence type="ECO:0000313" key="1">
    <source>
        <dbReference type="EMBL" id="ETW06229.1"/>
    </source>
</evidence>
<sequence>MGGGGGEIESYVQDFMVIQHDPLEEERNLQRQTERLLDRWHGLVLKGPENAVDLNSVEARIQRNIDRHEKMLAWLGSMERNLYEDTIAYEDACAMTSCGEQDDELRSYPNVVDESERILNQIDALLMDRQEWDLSSALSSLDMPSAATTPTTAQIPLYTA</sequence>
<dbReference type="OrthoDB" id="69714at2759"/>
<proteinExistence type="predicted"/>
<protein>
    <submittedName>
        <fullName evidence="1">Uncharacterized protein</fullName>
    </submittedName>
</protein>